<protein>
    <recommendedName>
        <fullName evidence="4">Translation initiation factor IF-2</fullName>
    </recommendedName>
</protein>
<sequence>MTSNVDPRLVERLAETRSRVHAASATISERAAATSRELAERAEERRRANETHSKELDERAAERAEAKDDPNAGNQWMQRAETKDTTFRFGADGDEPATESAPPPSPPARPEPPVRRSQGRHARPDDTFDDDDFSNNNWLR</sequence>
<dbReference type="EMBL" id="JBHUOF010000001">
    <property type="protein sequence ID" value="MFD2797820.1"/>
    <property type="molecule type" value="Genomic_DNA"/>
</dbReference>
<proteinExistence type="predicted"/>
<name>A0ABW5W2T8_9PSEU</name>
<feature type="compositionally biased region" description="Low complexity" evidence="1">
    <location>
        <begin position="22"/>
        <end position="36"/>
    </location>
</feature>
<evidence type="ECO:0000313" key="3">
    <source>
        <dbReference type="Proteomes" id="UP001597478"/>
    </source>
</evidence>
<feature type="compositionally biased region" description="Pro residues" evidence="1">
    <location>
        <begin position="101"/>
        <end position="111"/>
    </location>
</feature>
<gene>
    <name evidence="2" type="ORF">ACFS2C_00235</name>
</gene>
<evidence type="ECO:0000313" key="2">
    <source>
        <dbReference type="EMBL" id="MFD2797820.1"/>
    </source>
</evidence>
<reference evidence="3" key="1">
    <citation type="journal article" date="2019" name="Int. J. Syst. Evol. Microbiol.">
        <title>The Global Catalogue of Microorganisms (GCM) 10K type strain sequencing project: providing services to taxonomists for standard genome sequencing and annotation.</title>
        <authorList>
            <consortium name="The Broad Institute Genomics Platform"/>
            <consortium name="The Broad Institute Genome Sequencing Center for Infectious Disease"/>
            <person name="Wu L."/>
            <person name="Ma J."/>
        </authorList>
    </citation>
    <scope>NUCLEOTIDE SEQUENCE [LARGE SCALE GENOMIC DNA]</scope>
    <source>
        <strain evidence="3">IBRC-M 10906</strain>
    </source>
</reference>
<accession>A0ABW5W2T8</accession>
<keyword evidence="3" id="KW-1185">Reference proteome</keyword>
<feature type="compositionally biased region" description="Basic and acidic residues" evidence="1">
    <location>
        <begin position="37"/>
        <end position="70"/>
    </location>
</feature>
<evidence type="ECO:0008006" key="4">
    <source>
        <dbReference type="Google" id="ProtNLM"/>
    </source>
</evidence>
<dbReference type="RefSeq" id="WP_377387062.1">
    <property type="nucleotide sequence ID" value="NZ_JBHSAN010000008.1"/>
</dbReference>
<evidence type="ECO:0000256" key="1">
    <source>
        <dbReference type="SAM" id="MobiDB-lite"/>
    </source>
</evidence>
<comment type="caution">
    <text evidence="2">The sequence shown here is derived from an EMBL/GenBank/DDBJ whole genome shotgun (WGS) entry which is preliminary data.</text>
</comment>
<dbReference type="Proteomes" id="UP001597478">
    <property type="component" value="Unassembled WGS sequence"/>
</dbReference>
<feature type="region of interest" description="Disordered" evidence="1">
    <location>
        <begin position="17"/>
        <end position="140"/>
    </location>
</feature>
<organism evidence="2 3">
    <name type="scientific">Prauserella oleivorans</name>
    <dbReference type="NCBI Taxonomy" id="1478153"/>
    <lineage>
        <taxon>Bacteria</taxon>
        <taxon>Bacillati</taxon>
        <taxon>Actinomycetota</taxon>
        <taxon>Actinomycetes</taxon>
        <taxon>Pseudonocardiales</taxon>
        <taxon>Pseudonocardiaceae</taxon>
        <taxon>Prauserella</taxon>
    </lineage>
</organism>